<feature type="domain" description="Tryptophan synthase beta chain-like PALP" evidence="22">
    <location>
        <begin position="577"/>
        <end position="887"/>
    </location>
</feature>
<dbReference type="EMBL" id="SPOI01000180">
    <property type="protein sequence ID" value="TIB33617.1"/>
    <property type="molecule type" value="Genomic_DNA"/>
</dbReference>
<dbReference type="InterPro" id="IPR004108">
    <property type="entry name" value="Fe_hydrogenase_lsu_C"/>
</dbReference>
<feature type="region of interest" description="Disordered" evidence="21">
    <location>
        <begin position="379"/>
        <end position="405"/>
    </location>
</feature>
<dbReference type="EC" id="2.5.1.47" evidence="4"/>
<evidence type="ECO:0000256" key="10">
    <source>
        <dbReference type="ARBA" id="ARBA00022723"/>
    </source>
</evidence>
<evidence type="ECO:0000256" key="3">
    <source>
        <dbReference type="ARBA" id="ARBA00007103"/>
    </source>
</evidence>
<comment type="caution">
    <text evidence="24">The sequence shown here is derived from an EMBL/GenBank/DDBJ whole genome shotgun (WGS) entry which is preliminary data.</text>
</comment>
<dbReference type="Proteomes" id="UP000310689">
    <property type="component" value="Unassembled WGS sequence"/>
</dbReference>
<dbReference type="GO" id="GO:0004124">
    <property type="term" value="F:cysteine synthase activity"/>
    <property type="evidence" value="ECO:0007669"/>
    <property type="project" value="UniProtKB-EC"/>
</dbReference>
<name>A0A4T0IWC1_WALIC</name>
<evidence type="ECO:0000256" key="12">
    <source>
        <dbReference type="ARBA" id="ARBA00022989"/>
    </source>
</evidence>
<dbReference type="InterPro" id="IPR009016">
    <property type="entry name" value="Fe_hydrogenase"/>
</dbReference>
<dbReference type="Gene3D" id="3.30.70.20">
    <property type="match status" value="1"/>
</dbReference>
<dbReference type="FunFam" id="3.40.50.1100:FF:000096">
    <property type="entry name" value="Related to cysteine synthase"/>
    <property type="match status" value="1"/>
</dbReference>
<dbReference type="Gene3D" id="3.40.50.1780">
    <property type="match status" value="1"/>
</dbReference>
<dbReference type="SUPFAM" id="SSF53920">
    <property type="entry name" value="Fe-only hydrogenase"/>
    <property type="match status" value="1"/>
</dbReference>
<dbReference type="InterPro" id="IPR001926">
    <property type="entry name" value="TrpB-like_PALP"/>
</dbReference>
<dbReference type="Gene3D" id="3.40.50.1100">
    <property type="match status" value="2"/>
</dbReference>
<evidence type="ECO:0000256" key="2">
    <source>
        <dbReference type="ARBA" id="ARBA00006596"/>
    </source>
</evidence>
<gene>
    <name evidence="24" type="ORF">E3P86_02961</name>
</gene>
<comment type="function">
    <text evidence="17">Component of the cytosolic Fe/S protein assembly machinery. Required for maturation of extramitochondrial Fe/S proteins. May play a role in the transfer of pre-assembled Fe/S clusters to target apoproteins.</text>
</comment>
<protein>
    <recommendedName>
        <fullName evidence="5">Cytosolic Fe-S cluster assembly factor NAR1</fullName>
        <ecNumber evidence="4">2.5.1.47</ecNumber>
    </recommendedName>
    <alternativeName>
        <fullName evidence="20">Cysteine synthase-like protein</fullName>
    </alternativeName>
    <alternativeName>
        <fullName evidence="6">Cytosolic Fe-S cluster assembly factor nar1</fullName>
    </alternativeName>
    <alternativeName>
        <fullName evidence="18">Nuclear architecture-related protein 1</fullName>
    </alternativeName>
</protein>
<sequence>MGFSGGLQITDLNDFITPGQECIKPVKESNQPAQTETAPEPAPDAPTTQISIGENGEYFEQNQKLEKAEITLNDCLACSGCITSAETVLIESQSHKEVQKYLSSTSDKKTMIASIAPQTLASISASLGSTPSNEILLRRLRHQLKDIGFDYVFDTTFSRHLSLVEIVNEFNSLDQSNRLLLTSACPGWICYVEKTHGELIPFISTTKSPQQIMGSLVKYWFSQHINKTPSDVYHVTIMPCYDKKLEASRQDFYSDLYQTRDVDCVLTSGEIGLLFDTPVNLEVNVPNENSLSFEEQVIPHHIQHPGTSSGSYLENILNLLRLQTPNLRLETHSPRNLADSVEYLLINDENECVFKGAKCYGFKNIQNLVRKVGKERGVSSGRGAAGRMAASRGRVRTRNTGNPHDSKTLDFVEVMACPSGCINGGGQLKPGISTDKEGNERDWDSEGVAVNPSKNIEESVRWSTKNWIGRVEDIYWRASEDSKTLTVSQVDAKAGEMLAALAKEHLRTEYHAVESETSGLAVQWSDRREYLVVGFTSIVALSTLYAMYKLNKENKKKKAQYSPIIIEDHRQIADGLTDLIGNTPLIRIPSLSNALGVDILGKCEFMNPGGSVKDRVALRIIQDAEDRGDLAPHTNSYIFEGTVGSTGISIAMVSKAKGYRADDVSAEKADLLVKLGAEVEKVRPASIIDKKQFVNLAKVRASQYTERTDKAVGYFADQFERLSNWHAHYDGTAPEIWKQTEDGQFSAFVSGAGTGGTISGCATYFKQRNSNIKTILADPEGSGLYNRVKYGVMFASQEKEGTKRRHQVDSIVEGIGINRLTANFEQGLEHINDAVRVSDEEAVAMSRYIMANDGLFLGSSSACNLVAAVRSAKKMEKGSSIVTILCDSGGRHLSRFWDDSRLEELGIKVRSDIYDIIA</sequence>
<keyword evidence="10" id="KW-0479">Metal-binding</keyword>
<keyword evidence="9" id="KW-0812">Transmembrane</keyword>
<comment type="similarity">
    <text evidence="3">Belongs to the cysteine synthase/cystathionine beta-synthase family.</text>
</comment>
<dbReference type="Pfam" id="PF00291">
    <property type="entry name" value="PALP"/>
    <property type="match status" value="1"/>
</dbReference>
<dbReference type="Gene3D" id="3.40.950.10">
    <property type="entry name" value="Fe-only Hydrogenase (Larger Subunit), Chain L, domain 3"/>
    <property type="match status" value="1"/>
</dbReference>
<dbReference type="FunFam" id="3.30.70.20:FF:000042">
    <property type="entry name" value="Cytosolic Fe-S cluster assembly factor NAR1"/>
    <property type="match status" value="1"/>
</dbReference>
<comment type="subcellular location">
    <subcellularLocation>
        <location evidence="1">Mitochondrion outer membrane</location>
        <topology evidence="1">Single-pass membrane protein</topology>
    </subcellularLocation>
</comment>
<evidence type="ECO:0000256" key="20">
    <source>
        <dbReference type="ARBA" id="ARBA00078545"/>
    </source>
</evidence>
<feature type="compositionally biased region" description="Low complexity" evidence="21">
    <location>
        <begin position="379"/>
        <end position="392"/>
    </location>
</feature>
<dbReference type="PANTHER" id="PTHR11615">
    <property type="entry name" value="NITRATE, FORMATE, IRON DEHYDROGENASE"/>
    <property type="match status" value="1"/>
</dbReference>
<evidence type="ECO:0000256" key="11">
    <source>
        <dbReference type="ARBA" id="ARBA00022787"/>
    </source>
</evidence>
<evidence type="ECO:0000256" key="9">
    <source>
        <dbReference type="ARBA" id="ARBA00022692"/>
    </source>
</evidence>
<keyword evidence="12" id="KW-1133">Transmembrane helix</keyword>
<evidence type="ECO:0000256" key="4">
    <source>
        <dbReference type="ARBA" id="ARBA00012681"/>
    </source>
</evidence>
<dbReference type="InterPro" id="IPR001216">
    <property type="entry name" value="P-phosphate_BS"/>
</dbReference>
<dbReference type="CDD" id="cd01561">
    <property type="entry name" value="CBS_like"/>
    <property type="match status" value="1"/>
</dbReference>
<evidence type="ECO:0000256" key="21">
    <source>
        <dbReference type="SAM" id="MobiDB-lite"/>
    </source>
</evidence>
<dbReference type="GO" id="GO:0005741">
    <property type="term" value="C:mitochondrial outer membrane"/>
    <property type="evidence" value="ECO:0007669"/>
    <property type="project" value="UniProtKB-SubCell"/>
</dbReference>
<evidence type="ECO:0000256" key="15">
    <source>
        <dbReference type="ARBA" id="ARBA00023128"/>
    </source>
</evidence>
<evidence type="ECO:0000256" key="6">
    <source>
        <dbReference type="ARBA" id="ARBA00017073"/>
    </source>
</evidence>
<keyword evidence="16" id="KW-0472">Membrane</keyword>
<dbReference type="InterPro" id="IPR050340">
    <property type="entry name" value="Cytosolic_Fe-S_CAF"/>
</dbReference>
<keyword evidence="13" id="KW-0408">Iron</keyword>
<evidence type="ECO:0000259" key="22">
    <source>
        <dbReference type="Pfam" id="PF00291"/>
    </source>
</evidence>
<comment type="similarity">
    <text evidence="2">Belongs to the NARF family.</text>
</comment>
<evidence type="ECO:0000313" key="25">
    <source>
        <dbReference type="Proteomes" id="UP000310689"/>
    </source>
</evidence>
<keyword evidence="15" id="KW-0496">Mitochondrion</keyword>
<proteinExistence type="inferred from homology"/>
<evidence type="ECO:0000256" key="16">
    <source>
        <dbReference type="ARBA" id="ARBA00023136"/>
    </source>
</evidence>
<evidence type="ECO:0000256" key="19">
    <source>
        <dbReference type="ARBA" id="ARBA00047931"/>
    </source>
</evidence>
<evidence type="ECO:0000256" key="7">
    <source>
        <dbReference type="ARBA" id="ARBA00022485"/>
    </source>
</evidence>
<dbReference type="GO" id="GO:0006535">
    <property type="term" value="P:cysteine biosynthetic process from serine"/>
    <property type="evidence" value="ECO:0007669"/>
    <property type="project" value="InterPro"/>
</dbReference>
<evidence type="ECO:0000256" key="5">
    <source>
        <dbReference type="ARBA" id="ARBA00015854"/>
    </source>
</evidence>
<evidence type="ECO:0000256" key="1">
    <source>
        <dbReference type="ARBA" id="ARBA00004572"/>
    </source>
</evidence>
<dbReference type="SUPFAM" id="SSF53686">
    <property type="entry name" value="Tryptophan synthase beta subunit-like PLP-dependent enzymes"/>
    <property type="match status" value="1"/>
</dbReference>
<feature type="compositionally biased region" description="Low complexity" evidence="21">
    <location>
        <begin position="31"/>
        <end position="49"/>
    </location>
</feature>
<organism evidence="24 25">
    <name type="scientific">Wallemia ichthyophaga</name>
    <dbReference type="NCBI Taxonomy" id="245174"/>
    <lineage>
        <taxon>Eukaryota</taxon>
        <taxon>Fungi</taxon>
        <taxon>Dikarya</taxon>
        <taxon>Basidiomycota</taxon>
        <taxon>Wallemiomycotina</taxon>
        <taxon>Wallemiomycetes</taxon>
        <taxon>Wallemiales</taxon>
        <taxon>Wallemiaceae</taxon>
        <taxon>Wallemia</taxon>
    </lineage>
</organism>
<dbReference type="GO" id="GO:0046872">
    <property type="term" value="F:metal ion binding"/>
    <property type="evidence" value="ECO:0007669"/>
    <property type="project" value="UniProtKB-KW"/>
</dbReference>
<evidence type="ECO:0000259" key="23">
    <source>
        <dbReference type="Pfam" id="PF02906"/>
    </source>
</evidence>
<evidence type="ECO:0000256" key="14">
    <source>
        <dbReference type="ARBA" id="ARBA00023014"/>
    </source>
</evidence>
<accession>A0A4T0IWC1</accession>
<keyword evidence="11" id="KW-1000">Mitochondrion outer membrane</keyword>
<evidence type="ECO:0000256" key="17">
    <source>
        <dbReference type="ARBA" id="ARBA00025099"/>
    </source>
</evidence>
<evidence type="ECO:0000256" key="18">
    <source>
        <dbReference type="ARBA" id="ARBA00031269"/>
    </source>
</evidence>
<reference evidence="24 25" key="1">
    <citation type="submission" date="2019-03" db="EMBL/GenBank/DDBJ databases">
        <title>Sequencing 23 genomes of Wallemia ichthyophaga.</title>
        <authorList>
            <person name="Gostincar C."/>
        </authorList>
    </citation>
    <scope>NUCLEOTIDE SEQUENCE [LARGE SCALE GENOMIC DNA]</scope>
    <source>
        <strain evidence="24 25">EXF-6200</strain>
    </source>
</reference>
<keyword evidence="7" id="KW-0004">4Fe-4S</keyword>
<comment type="catalytic activity">
    <reaction evidence="19">
        <text>O-acetyl-L-serine + hydrogen sulfide = L-cysteine + acetate</text>
        <dbReference type="Rhea" id="RHEA:14829"/>
        <dbReference type="ChEBI" id="CHEBI:29919"/>
        <dbReference type="ChEBI" id="CHEBI:30089"/>
        <dbReference type="ChEBI" id="CHEBI:35235"/>
        <dbReference type="ChEBI" id="CHEBI:58340"/>
        <dbReference type="EC" id="2.5.1.47"/>
    </reaction>
</comment>
<keyword evidence="14" id="KW-0411">Iron-sulfur</keyword>
<evidence type="ECO:0000256" key="8">
    <source>
        <dbReference type="ARBA" id="ARBA00022679"/>
    </source>
</evidence>
<feature type="domain" description="Iron hydrogenase large subunit C-terminal" evidence="23">
    <location>
        <begin position="109"/>
        <end position="425"/>
    </location>
</feature>
<dbReference type="PROSITE" id="PS00901">
    <property type="entry name" value="CYS_SYNTHASE"/>
    <property type="match status" value="1"/>
</dbReference>
<dbReference type="Pfam" id="PF02906">
    <property type="entry name" value="Fe_hyd_lg_C"/>
    <property type="match status" value="1"/>
</dbReference>
<evidence type="ECO:0000256" key="13">
    <source>
        <dbReference type="ARBA" id="ARBA00023004"/>
    </source>
</evidence>
<dbReference type="AlphaFoldDB" id="A0A4T0IWC1"/>
<dbReference type="GO" id="GO:0051539">
    <property type="term" value="F:4 iron, 4 sulfur cluster binding"/>
    <property type="evidence" value="ECO:0007669"/>
    <property type="project" value="UniProtKB-KW"/>
</dbReference>
<evidence type="ECO:0000313" key="24">
    <source>
        <dbReference type="EMBL" id="TIB33617.1"/>
    </source>
</evidence>
<dbReference type="InterPro" id="IPR036052">
    <property type="entry name" value="TrpB-like_PALP_sf"/>
</dbReference>
<keyword evidence="8" id="KW-0808">Transferase</keyword>
<feature type="region of interest" description="Disordered" evidence="21">
    <location>
        <begin position="23"/>
        <end position="50"/>
    </location>
</feature>